<gene>
    <name evidence="4" type="ORF">QJS04_geneDACA002742</name>
</gene>
<dbReference type="GO" id="GO:0008270">
    <property type="term" value="F:zinc ion binding"/>
    <property type="evidence" value="ECO:0007669"/>
    <property type="project" value="UniProtKB-KW"/>
</dbReference>
<accession>A0AAV9BTJ3</accession>
<evidence type="ECO:0000313" key="4">
    <source>
        <dbReference type="EMBL" id="KAK1280243.1"/>
    </source>
</evidence>
<feature type="region of interest" description="Disordered" evidence="2">
    <location>
        <begin position="224"/>
        <end position="243"/>
    </location>
</feature>
<protein>
    <recommendedName>
        <fullName evidence="3">RING-type domain-containing protein</fullName>
    </recommendedName>
</protein>
<feature type="compositionally biased region" description="Polar residues" evidence="2">
    <location>
        <begin position="86"/>
        <end position="102"/>
    </location>
</feature>
<dbReference type="Gene3D" id="3.30.40.10">
    <property type="entry name" value="Zinc/RING finger domain, C3HC4 (zinc finger)"/>
    <property type="match status" value="1"/>
</dbReference>
<keyword evidence="1" id="KW-0862">Zinc</keyword>
<keyword evidence="5" id="KW-1185">Reference proteome</keyword>
<dbReference type="EMBL" id="JAUJYN010000001">
    <property type="protein sequence ID" value="KAK1280243.1"/>
    <property type="molecule type" value="Genomic_DNA"/>
</dbReference>
<dbReference type="PANTHER" id="PTHR31150">
    <property type="entry name" value="EXPRESSED PROTEIN"/>
    <property type="match status" value="1"/>
</dbReference>
<evidence type="ECO:0000256" key="2">
    <source>
        <dbReference type="SAM" id="MobiDB-lite"/>
    </source>
</evidence>
<dbReference type="Proteomes" id="UP001179952">
    <property type="component" value="Unassembled WGS sequence"/>
</dbReference>
<evidence type="ECO:0000313" key="5">
    <source>
        <dbReference type="Proteomes" id="UP001179952"/>
    </source>
</evidence>
<reference evidence="4" key="2">
    <citation type="submission" date="2023-06" db="EMBL/GenBank/DDBJ databases">
        <authorList>
            <person name="Ma L."/>
            <person name="Liu K.-W."/>
            <person name="Li Z."/>
            <person name="Hsiao Y.-Y."/>
            <person name="Qi Y."/>
            <person name="Fu T."/>
            <person name="Tang G."/>
            <person name="Zhang D."/>
            <person name="Sun W.-H."/>
            <person name="Liu D.-K."/>
            <person name="Li Y."/>
            <person name="Chen G.-Z."/>
            <person name="Liu X.-D."/>
            <person name="Liao X.-Y."/>
            <person name="Jiang Y.-T."/>
            <person name="Yu X."/>
            <person name="Hao Y."/>
            <person name="Huang J."/>
            <person name="Zhao X.-W."/>
            <person name="Ke S."/>
            <person name="Chen Y.-Y."/>
            <person name="Wu W.-L."/>
            <person name="Hsu J.-L."/>
            <person name="Lin Y.-F."/>
            <person name="Huang M.-D."/>
            <person name="Li C.-Y."/>
            <person name="Huang L."/>
            <person name="Wang Z.-W."/>
            <person name="Zhao X."/>
            <person name="Zhong W.-Y."/>
            <person name="Peng D.-H."/>
            <person name="Ahmad S."/>
            <person name="Lan S."/>
            <person name="Zhang J.-S."/>
            <person name="Tsai W.-C."/>
            <person name="Van De Peer Y."/>
            <person name="Liu Z.-J."/>
        </authorList>
    </citation>
    <scope>NUCLEOTIDE SEQUENCE</scope>
    <source>
        <strain evidence="4">SCP</strain>
        <tissue evidence="4">Leaves</tissue>
    </source>
</reference>
<feature type="compositionally biased region" description="Basic residues" evidence="2">
    <location>
        <begin position="174"/>
        <end position="186"/>
    </location>
</feature>
<dbReference type="SUPFAM" id="SSF57850">
    <property type="entry name" value="RING/U-box"/>
    <property type="match status" value="1"/>
</dbReference>
<feature type="region of interest" description="Disordered" evidence="2">
    <location>
        <begin position="312"/>
        <end position="331"/>
    </location>
</feature>
<feature type="domain" description="RING-type" evidence="3">
    <location>
        <begin position="250"/>
        <end position="311"/>
    </location>
</feature>
<evidence type="ECO:0000256" key="1">
    <source>
        <dbReference type="PROSITE-ProRule" id="PRU00175"/>
    </source>
</evidence>
<reference evidence="4" key="1">
    <citation type="journal article" date="2023" name="Nat. Commun.">
        <title>Diploid and tetraploid genomes of Acorus and the evolution of monocots.</title>
        <authorList>
            <person name="Ma L."/>
            <person name="Liu K.W."/>
            <person name="Li Z."/>
            <person name="Hsiao Y.Y."/>
            <person name="Qi Y."/>
            <person name="Fu T."/>
            <person name="Tang G.D."/>
            <person name="Zhang D."/>
            <person name="Sun W.H."/>
            <person name="Liu D.K."/>
            <person name="Li Y."/>
            <person name="Chen G.Z."/>
            <person name="Liu X.D."/>
            <person name="Liao X.Y."/>
            <person name="Jiang Y.T."/>
            <person name="Yu X."/>
            <person name="Hao Y."/>
            <person name="Huang J."/>
            <person name="Zhao X.W."/>
            <person name="Ke S."/>
            <person name="Chen Y.Y."/>
            <person name="Wu W.L."/>
            <person name="Hsu J.L."/>
            <person name="Lin Y.F."/>
            <person name="Huang M.D."/>
            <person name="Li C.Y."/>
            <person name="Huang L."/>
            <person name="Wang Z.W."/>
            <person name="Zhao X."/>
            <person name="Zhong W.Y."/>
            <person name="Peng D.H."/>
            <person name="Ahmad S."/>
            <person name="Lan S."/>
            <person name="Zhang J.S."/>
            <person name="Tsai W.C."/>
            <person name="Van de Peer Y."/>
            <person name="Liu Z.J."/>
        </authorList>
    </citation>
    <scope>NUCLEOTIDE SEQUENCE</scope>
    <source>
        <strain evidence="4">SCP</strain>
    </source>
</reference>
<sequence length="423" mass="45520">MGGVCCVAAREKTLVSRSHIVEAIDGRPERHSPSWSFRWENCTAVEGVADDLVQPPNRNSGCNGLEITVGGDMETEGISDRGSPMDSFQTPSWQKSSTSEGTPGNHAAGALDLSIESNCSTEENDFTKSTSAITKYSVSTPSTSTPSAISKMATAFALCPSRSRSLPTDTSSSRKSRCSPSHHRFSRQASDSRLPLLKSPNEGGSSDGWSMRAFSELVAASSSQMDERWSTESERSPCMDRGKRADTQTCGVCSKPLRSKSPWSTQKIVAAASNELSVVAVLACGHVYHAECLEHATPEADRFDPPCLTCRVGERSSSSSKQPKRAESEARLRNKISRIGVVDAEPEVGDDAVVEAGRRKGKGSKMGVSFSMKGSFRRPPFLRRHFSVGSRPDQPESGSGGGDSGGSVESRKKGFLWGRNRRE</sequence>
<feature type="compositionally biased region" description="Basic and acidic residues" evidence="2">
    <location>
        <begin position="225"/>
        <end position="243"/>
    </location>
</feature>
<organism evidence="4 5">
    <name type="scientific">Acorus gramineus</name>
    <name type="common">Dwarf sweet flag</name>
    <dbReference type="NCBI Taxonomy" id="55184"/>
    <lineage>
        <taxon>Eukaryota</taxon>
        <taxon>Viridiplantae</taxon>
        <taxon>Streptophyta</taxon>
        <taxon>Embryophyta</taxon>
        <taxon>Tracheophyta</taxon>
        <taxon>Spermatophyta</taxon>
        <taxon>Magnoliopsida</taxon>
        <taxon>Liliopsida</taxon>
        <taxon>Acoraceae</taxon>
        <taxon>Acorus</taxon>
    </lineage>
</organism>
<dbReference type="InterPro" id="IPR001841">
    <property type="entry name" value="Znf_RING"/>
</dbReference>
<comment type="caution">
    <text evidence="4">The sequence shown here is derived from an EMBL/GenBank/DDBJ whole genome shotgun (WGS) entry which is preliminary data.</text>
</comment>
<feature type="region of interest" description="Disordered" evidence="2">
    <location>
        <begin position="356"/>
        <end position="423"/>
    </location>
</feature>
<dbReference type="PANTHER" id="PTHR31150:SF32">
    <property type="entry name" value="RING_U-BOX SUPERFAMILY PROTEIN"/>
    <property type="match status" value="1"/>
</dbReference>
<dbReference type="PROSITE" id="PS50089">
    <property type="entry name" value="ZF_RING_2"/>
    <property type="match status" value="1"/>
</dbReference>
<feature type="region of interest" description="Disordered" evidence="2">
    <location>
        <begin position="162"/>
        <end position="209"/>
    </location>
</feature>
<proteinExistence type="predicted"/>
<dbReference type="InterPro" id="IPR013083">
    <property type="entry name" value="Znf_RING/FYVE/PHD"/>
</dbReference>
<evidence type="ECO:0000259" key="3">
    <source>
        <dbReference type="PROSITE" id="PS50089"/>
    </source>
</evidence>
<dbReference type="AlphaFoldDB" id="A0AAV9BTJ3"/>
<keyword evidence="1" id="KW-0863">Zinc-finger</keyword>
<keyword evidence="1" id="KW-0479">Metal-binding</keyword>
<feature type="region of interest" description="Disordered" evidence="2">
    <location>
        <begin position="74"/>
        <end position="109"/>
    </location>
</feature>
<name>A0AAV9BTJ3_ACOGR</name>